<gene>
    <name evidence="11" type="primary">LOC108052361</name>
</gene>
<dbReference type="Gene3D" id="2.40.160.10">
    <property type="entry name" value="Porin"/>
    <property type="match status" value="1"/>
</dbReference>
<evidence type="ECO:0000313" key="11">
    <source>
        <dbReference type="RefSeq" id="XP_016990233.1"/>
    </source>
</evidence>
<comment type="similarity">
    <text evidence="2">Belongs to the eukaryotic mitochondrial porin family.</text>
</comment>
<dbReference type="FunFam" id="2.40.160.10:FF:000012">
    <property type="entry name" value="Voltage-dependent anion-selective channel"/>
    <property type="match status" value="1"/>
</dbReference>
<evidence type="ECO:0000256" key="10">
    <source>
        <dbReference type="ARBA" id="ARBA00023136"/>
    </source>
</evidence>
<keyword evidence="5" id="KW-0812">Transmembrane</keyword>
<dbReference type="PRINTS" id="PR00185">
    <property type="entry name" value="EUKARYTPORIN"/>
</dbReference>
<dbReference type="GO" id="GO:0008308">
    <property type="term" value="F:voltage-gated monoatomic anion channel activity"/>
    <property type="evidence" value="ECO:0007669"/>
    <property type="project" value="InterPro"/>
</dbReference>
<evidence type="ECO:0000256" key="2">
    <source>
        <dbReference type="ARBA" id="ARBA00007780"/>
    </source>
</evidence>
<dbReference type="PANTHER" id="PTHR11743:SF70">
    <property type="entry name" value="GH26960P-RELATED"/>
    <property type="match status" value="1"/>
</dbReference>
<sequence>MAKGSSMGLKAKFDFKIRYWSGLIYHTTSSFRPQCLHRRYTPDLGKLARDLFKRGYHPGIWQIDCKTLTNSGIEFFTTGFASQDNSKVSGSLQSKYKIEDQGLTLTERWNTDNWLFGEIMQRDKLAEGLMLALEAKLQPGTNEADGKFKLGFAQENFNFLADIGLNSEPLLNCSLVLGHKEFLGGVGAEFDIGNTEFKGWKVALGWTNETATVHGELKNGDTWLASLFYKASEKIDVGAEVTKGAGGQAGAENPEAEEGGGGDVIVGLGMIYHLEEDALIRAKINNVVELGLGYEQKLREGITASISAVLDCNNIKDGNHRFGVGVALQC</sequence>
<keyword evidence="6" id="KW-1000">Mitochondrion outer membrane</keyword>
<dbReference type="OrthoDB" id="7827681at2759"/>
<name>A0A6P4FRH5_DRORH</name>
<dbReference type="CDD" id="cd07306">
    <property type="entry name" value="Porin3_VDAC"/>
    <property type="match status" value="1"/>
</dbReference>
<reference evidence="11" key="1">
    <citation type="submission" date="2025-08" db="UniProtKB">
        <authorList>
            <consortium name="RefSeq"/>
        </authorList>
    </citation>
    <scope>IDENTIFICATION</scope>
</reference>
<dbReference type="RefSeq" id="XP_016990233.1">
    <property type="nucleotide sequence ID" value="XM_017134744.1"/>
</dbReference>
<keyword evidence="4" id="KW-1134">Transmembrane beta strand</keyword>
<keyword evidence="7" id="KW-0406">Ion transport</keyword>
<evidence type="ECO:0000256" key="1">
    <source>
        <dbReference type="ARBA" id="ARBA00004294"/>
    </source>
</evidence>
<evidence type="ECO:0000256" key="7">
    <source>
        <dbReference type="ARBA" id="ARBA00023065"/>
    </source>
</evidence>
<dbReference type="PANTHER" id="PTHR11743">
    <property type="entry name" value="VOLTAGE-DEPENDENT ANION-SELECTIVE CHANNEL"/>
    <property type="match status" value="1"/>
</dbReference>
<dbReference type="InterPro" id="IPR027246">
    <property type="entry name" value="Porin_Euk/Tom40"/>
</dbReference>
<evidence type="ECO:0000256" key="3">
    <source>
        <dbReference type="ARBA" id="ARBA00022448"/>
    </source>
</evidence>
<evidence type="ECO:0000256" key="5">
    <source>
        <dbReference type="ARBA" id="ARBA00022692"/>
    </source>
</evidence>
<evidence type="ECO:0000256" key="9">
    <source>
        <dbReference type="ARBA" id="ARBA00023128"/>
    </source>
</evidence>
<dbReference type="InterPro" id="IPR023614">
    <property type="entry name" value="Porin_dom_sf"/>
</dbReference>
<protein>
    <submittedName>
        <fullName evidence="11">Voltage-dependent anion-selective channel</fullName>
    </submittedName>
</protein>
<dbReference type="Pfam" id="PF01459">
    <property type="entry name" value="Porin_3"/>
    <property type="match status" value="1"/>
</dbReference>
<dbReference type="AlphaFoldDB" id="A0A6P4FRH5"/>
<accession>A0A6P4FRH5</accession>
<dbReference type="RefSeq" id="XP_016990233.2">
    <property type="nucleotide sequence ID" value="XM_017134744.2"/>
</dbReference>
<keyword evidence="3" id="KW-0813">Transport</keyword>
<organism evidence="11">
    <name type="scientific">Drosophila rhopaloa</name>
    <name type="common">Fruit fly</name>
    <dbReference type="NCBI Taxonomy" id="1041015"/>
    <lineage>
        <taxon>Eukaryota</taxon>
        <taxon>Metazoa</taxon>
        <taxon>Ecdysozoa</taxon>
        <taxon>Arthropoda</taxon>
        <taxon>Hexapoda</taxon>
        <taxon>Insecta</taxon>
        <taxon>Pterygota</taxon>
        <taxon>Neoptera</taxon>
        <taxon>Endopterygota</taxon>
        <taxon>Diptera</taxon>
        <taxon>Brachycera</taxon>
        <taxon>Muscomorpha</taxon>
        <taxon>Ephydroidea</taxon>
        <taxon>Drosophilidae</taxon>
        <taxon>Drosophila</taxon>
        <taxon>Sophophora</taxon>
    </lineage>
</organism>
<dbReference type="GO" id="GO:0015288">
    <property type="term" value="F:porin activity"/>
    <property type="evidence" value="ECO:0007669"/>
    <property type="project" value="UniProtKB-KW"/>
</dbReference>
<dbReference type="GeneID" id="108052361"/>
<keyword evidence="8" id="KW-0626">Porin</keyword>
<dbReference type="GO" id="GO:0046930">
    <property type="term" value="C:pore complex"/>
    <property type="evidence" value="ECO:0007669"/>
    <property type="project" value="UniProtKB-KW"/>
</dbReference>
<dbReference type="GO" id="GO:0005741">
    <property type="term" value="C:mitochondrial outer membrane"/>
    <property type="evidence" value="ECO:0007669"/>
    <property type="project" value="UniProtKB-SubCell"/>
</dbReference>
<keyword evidence="10" id="KW-0472">Membrane</keyword>
<keyword evidence="9" id="KW-0496">Mitochondrion</keyword>
<proteinExistence type="inferred from homology"/>
<evidence type="ECO:0000256" key="4">
    <source>
        <dbReference type="ARBA" id="ARBA00022452"/>
    </source>
</evidence>
<comment type="subcellular location">
    <subcellularLocation>
        <location evidence="1">Mitochondrion outer membrane</location>
    </subcellularLocation>
</comment>
<evidence type="ECO:0000256" key="8">
    <source>
        <dbReference type="ARBA" id="ARBA00023114"/>
    </source>
</evidence>
<dbReference type="InterPro" id="IPR001925">
    <property type="entry name" value="Porin_Euk"/>
</dbReference>
<evidence type="ECO:0000256" key="6">
    <source>
        <dbReference type="ARBA" id="ARBA00022787"/>
    </source>
</evidence>